<keyword evidence="1" id="KW-0812">Transmembrane</keyword>
<keyword evidence="4" id="KW-1185">Reference proteome</keyword>
<organism evidence="3 4">
    <name type="scientific">Ficus carica</name>
    <name type="common">Common fig</name>
    <dbReference type="NCBI Taxonomy" id="3494"/>
    <lineage>
        <taxon>Eukaryota</taxon>
        <taxon>Viridiplantae</taxon>
        <taxon>Streptophyta</taxon>
        <taxon>Embryophyta</taxon>
        <taxon>Tracheophyta</taxon>
        <taxon>Spermatophyta</taxon>
        <taxon>Magnoliopsida</taxon>
        <taxon>eudicotyledons</taxon>
        <taxon>Gunneridae</taxon>
        <taxon>Pentapetalae</taxon>
        <taxon>rosids</taxon>
        <taxon>fabids</taxon>
        <taxon>Rosales</taxon>
        <taxon>Moraceae</taxon>
        <taxon>Ficeae</taxon>
        <taxon>Ficus</taxon>
    </lineage>
</organism>
<feature type="chain" id="PRO_5041688675" description="NHL repeat-containing protein" evidence="2">
    <location>
        <begin position="31"/>
        <end position="359"/>
    </location>
</feature>
<feature type="transmembrane region" description="Helical" evidence="1">
    <location>
        <begin position="219"/>
        <end position="242"/>
    </location>
</feature>
<evidence type="ECO:0008006" key="5">
    <source>
        <dbReference type="Google" id="ProtNLM"/>
    </source>
</evidence>
<dbReference type="EMBL" id="BTGU01000013">
    <property type="protein sequence ID" value="GMN41655.1"/>
    <property type="molecule type" value="Genomic_DNA"/>
</dbReference>
<keyword evidence="2" id="KW-0732">Signal</keyword>
<evidence type="ECO:0000256" key="2">
    <source>
        <dbReference type="SAM" id="SignalP"/>
    </source>
</evidence>
<keyword evidence="1" id="KW-1133">Transmembrane helix</keyword>
<dbReference type="SUPFAM" id="SSF101898">
    <property type="entry name" value="NHL repeat"/>
    <property type="match status" value="1"/>
</dbReference>
<dbReference type="Gene3D" id="2.120.10.30">
    <property type="entry name" value="TolB, C-terminal domain"/>
    <property type="match status" value="1"/>
</dbReference>
<keyword evidence="1" id="KW-0472">Membrane</keyword>
<proteinExistence type="predicted"/>
<dbReference type="PANTHER" id="PTHR13833">
    <property type="match status" value="1"/>
</dbReference>
<sequence length="359" mass="38540">MAYDSSSLALFLFFFFISASLHLFLAAAAAASDAGAVEVAVIEDGYTVKTVIDGYKLGILPFAVMLRPGSSDLIILDSSGSAFYTVPFPVSKDSVVKKLSGTGNVGYADGEPETAEFSKPRSFAMDMSGNVYVADRNNNVIRKITDTGVSTIAGVHNKTGKDDGPVQNATFSNDFELVFVAEKCALLVSDHGNRLVRQIDLKADDCVRDSGSDHGVGSVTVWSVAVGVVVACIVGFVVGLVARPYIFSNTGRHRDAVFQQDMEALPNQSGEASSDTLLRHQKRSSLELTNSASARTLKQGDENQEGCDVVFPDCYGNGRLDTMIRTHIKRFAEVAEETTLIEGTLLDSSGLVKRRNDKL</sequence>
<gene>
    <name evidence="3" type="ORF">TIFTF001_010881</name>
</gene>
<protein>
    <recommendedName>
        <fullName evidence="5">NHL repeat-containing protein</fullName>
    </recommendedName>
</protein>
<evidence type="ECO:0000313" key="3">
    <source>
        <dbReference type="EMBL" id="GMN41655.1"/>
    </source>
</evidence>
<dbReference type="PANTHER" id="PTHR13833:SF71">
    <property type="entry name" value="NHL DOMAIN-CONTAINING PROTEIN"/>
    <property type="match status" value="1"/>
</dbReference>
<name>A0AA87ZYW8_FICCA</name>
<evidence type="ECO:0000313" key="4">
    <source>
        <dbReference type="Proteomes" id="UP001187192"/>
    </source>
</evidence>
<dbReference type="Proteomes" id="UP001187192">
    <property type="component" value="Unassembled WGS sequence"/>
</dbReference>
<dbReference type="AlphaFoldDB" id="A0AA87ZYW8"/>
<feature type="signal peptide" evidence="2">
    <location>
        <begin position="1"/>
        <end position="30"/>
    </location>
</feature>
<reference evidence="3" key="1">
    <citation type="submission" date="2023-07" db="EMBL/GenBank/DDBJ databases">
        <title>draft genome sequence of fig (Ficus carica).</title>
        <authorList>
            <person name="Takahashi T."/>
            <person name="Nishimura K."/>
        </authorList>
    </citation>
    <scope>NUCLEOTIDE SEQUENCE</scope>
</reference>
<accession>A0AA87ZYW8</accession>
<comment type="caution">
    <text evidence="3">The sequence shown here is derived from an EMBL/GenBank/DDBJ whole genome shotgun (WGS) entry which is preliminary data.</text>
</comment>
<dbReference type="InterPro" id="IPR011042">
    <property type="entry name" value="6-blade_b-propeller_TolB-like"/>
</dbReference>
<evidence type="ECO:0000256" key="1">
    <source>
        <dbReference type="SAM" id="Phobius"/>
    </source>
</evidence>